<dbReference type="Proteomes" id="UP000054144">
    <property type="component" value="Unassembled WGS sequence"/>
</dbReference>
<dbReference type="InterPro" id="IPR036259">
    <property type="entry name" value="MFS_trans_sf"/>
</dbReference>
<dbReference type="PANTHER" id="PTHR11360">
    <property type="entry name" value="MONOCARBOXYLATE TRANSPORTER"/>
    <property type="match status" value="1"/>
</dbReference>
<dbReference type="InterPro" id="IPR011701">
    <property type="entry name" value="MFS"/>
</dbReference>
<organism evidence="5 6">
    <name type="scientific">Fistulina hepatica ATCC 64428</name>
    <dbReference type="NCBI Taxonomy" id="1128425"/>
    <lineage>
        <taxon>Eukaryota</taxon>
        <taxon>Fungi</taxon>
        <taxon>Dikarya</taxon>
        <taxon>Basidiomycota</taxon>
        <taxon>Agaricomycotina</taxon>
        <taxon>Agaricomycetes</taxon>
        <taxon>Agaricomycetidae</taxon>
        <taxon>Agaricales</taxon>
        <taxon>Fistulinaceae</taxon>
        <taxon>Fistulina</taxon>
    </lineage>
</organism>
<feature type="transmembrane region" description="Helical" evidence="3">
    <location>
        <begin position="301"/>
        <end position="322"/>
    </location>
</feature>
<dbReference type="Gene3D" id="1.20.1250.20">
    <property type="entry name" value="MFS general substrate transporter like domains"/>
    <property type="match status" value="1"/>
</dbReference>
<feature type="transmembrane region" description="Helical" evidence="3">
    <location>
        <begin position="134"/>
        <end position="157"/>
    </location>
</feature>
<reference evidence="5 6" key="1">
    <citation type="journal article" date="2015" name="Fungal Genet. Biol.">
        <title>Evolution of novel wood decay mechanisms in Agaricales revealed by the genome sequences of Fistulina hepatica and Cylindrobasidium torrendii.</title>
        <authorList>
            <person name="Floudas D."/>
            <person name="Held B.W."/>
            <person name="Riley R."/>
            <person name="Nagy L.G."/>
            <person name="Koehler G."/>
            <person name="Ransdell A.S."/>
            <person name="Younus H."/>
            <person name="Chow J."/>
            <person name="Chiniquy J."/>
            <person name="Lipzen A."/>
            <person name="Tritt A."/>
            <person name="Sun H."/>
            <person name="Haridas S."/>
            <person name="LaButti K."/>
            <person name="Ohm R.A."/>
            <person name="Kues U."/>
            <person name="Blanchette R.A."/>
            <person name="Grigoriev I.V."/>
            <person name="Minto R.E."/>
            <person name="Hibbett D.S."/>
        </authorList>
    </citation>
    <scope>NUCLEOTIDE SEQUENCE [LARGE SCALE GENOMIC DNA]</scope>
    <source>
        <strain evidence="5 6">ATCC 64428</strain>
    </source>
</reference>
<evidence type="ECO:0000313" key="5">
    <source>
        <dbReference type="EMBL" id="KIY42975.1"/>
    </source>
</evidence>
<keyword evidence="3" id="KW-1133">Transmembrane helix</keyword>
<gene>
    <name evidence="5" type="ORF">FISHEDRAFT_29391</name>
</gene>
<evidence type="ECO:0000256" key="1">
    <source>
        <dbReference type="ARBA" id="ARBA00004141"/>
    </source>
</evidence>
<dbReference type="SUPFAM" id="SSF103473">
    <property type="entry name" value="MFS general substrate transporter"/>
    <property type="match status" value="1"/>
</dbReference>
<proteinExistence type="inferred from homology"/>
<feature type="non-terminal residue" evidence="5">
    <location>
        <position position="1"/>
    </location>
</feature>
<comment type="subcellular location">
    <subcellularLocation>
        <location evidence="1">Membrane</location>
        <topology evidence="1">Multi-pass membrane protein</topology>
    </subcellularLocation>
</comment>
<feature type="domain" description="Major facilitator superfamily (MFS) profile" evidence="4">
    <location>
        <begin position="209"/>
        <end position="387"/>
    </location>
</feature>
<evidence type="ECO:0000256" key="3">
    <source>
        <dbReference type="SAM" id="Phobius"/>
    </source>
</evidence>
<feature type="transmembrane region" description="Helical" evidence="3">
    <location>
        <begin position="163"/>
        <end position="186"/>
    </location>
</feature>
<keyword evidence="3" id="KW-0812">Transmembrane</keyword>
<evidence type="ECO:0000259" key="4">
    <source>
        <dbReference type="PROSITE" id="PS50850"/>
    </source>
</evidence>
<evidence type="ECO:0000313" key="6">
    <source>
        <dbReference type="Proteomes" id="UP000054144"/>
    </source>
</evidence>
<feature type="non-terminal residue" evidence="5">
    <location>
        <position position="387"/>
    </location>
</feature>
<protein>
    <submittedName>
        <fullName evidence="5">MFS general substrate transporter</fullName>
    </submittedName>
</protein>
<feature type="transmembrane region" description="Helical" evidence="3">
    <location>
        <begin position="274"/>
        <end position="295"/>
    </location>
</feature>
<dbReference type="PANTHER" id="PTHR11360:SF284">
    <property type="entry name" value="EG:103B4.3 PROTEIN-RELATED"/>
    <property type="match status" value="1"/>
</dbReference>
<feature type="transmembrane region" description="Helical" evidence="3">
    <location>
        <begin position="207"/>
        <end position="230"/>
    </location>
</feature>
<feature type="transmembrane region" description="Helical" evidence="3">
    <location>
        <begin position="102"/>
        <end position="122"/>
    </location>
</feature>
<feature type="transmembrane region" description="Helical" evidence="3">
    <location>
        <begin position="242"/>
        <end position="262"/>
    </location>
</feature>
<dbReference type="InterPro" id="IPR050327">
    <property type="entry name" value="Proton-linked_MCT"/>
</dbReference>
<dbReference type="Pfam" id="PF07690">
    <property type="entry name" value="MFS_1"/>
    <property type="match status" value="1"/>
</dbReference>
<sequence>EWDYPDGGLRAWLVVFGCFLLAGFSLGWGLVYGIFQDYYEKNVFTNTPLSVLSLISSLLNFASFFFLNRGITPDTLSIIGLSVVLTFVSMLASSFATTLWEVFLFQAVCTGISIGFAMPLIISLPSQWFLRRRGFATGIAVCGVGIVGAIMCLIGQALLVKVGYKHCLLIFTFLQVAVCVFALLLVRERRPPSHDIAKQRWLPQKTTLAFCTLSLSCFTSNFGYLVPYIFIQTYTRETIPTIDPTSLLITVPLTVMSFSGNTRQILSGFMADTIGPFNCFFLSFFLGGVFQIAIWSFAKTYGAIIAFSILYGIAGNWFFGLLPVVCSRLFGMDGLATITGFMVLMTAPGQLAGQPIGAAVRSAAHSSWQALAFYSGAMMLLGSLFAL</sequence>
<feature type="transmembrane region" description="Helical" evidence="3">
    <location>
        <begin position="76"/>
        <end position="96"/>
    </location>
</feature>
<feature type="transmembrane region" description="Helical" evidence="3">
    <location>
        <begin position="329"/>
        <end position="347"/>
    </location>
</feature>
<dbReference type="InterPro" id="IPR020846">
    <property type="entry name" value="MFS_dom"/>
</dbReference>
<dbReference type="AlphaFoldDB" id="A0A0D6ZZP2"/>
<dbReference type="EMBL" id="KN882148">
    <property type="protein sequence ID" value="KIY42975.1"/>
    <property type="molecule type" value="Genomic_DNA"/>
</dbReference>
<dbReference type="GO" id="GO:0016020">
    <property type="term" value="C:membrane"/>
    <property type="evidence" value="ECO:0007669"/>
    <property type="project" value="UniProtKB-SubCell"/>
</dbReference>
<comment type="similarity">
    <text evidence="2">Belongs to the major facilitator superfamily. Monocarboxylate porter (TC 2.A.1.13) family.</text>
</comment>
<feature type="transmembrane region" description="Helical" evidence="3">
    <location>
        <begin position="367"/>
        <end position="386"/>
    </location>
</feature>
<dbReference type="GO" id="GO:0022857">
    <property type="term" value="F:transmembrane transporter activity"/>
    <property type="evidence" value="ECO:0007669"/>
    <property type="project" value="InterPro"/>
</dbReference>
<feature type="transmembrane region" description="Helical" evidence="3">
    <location>
        <begin position="12"/>
        <end position="35"/>
    </location>
</feature>
<dbReference type="PROSITE" id="PS50850">
    <property type="entry name" value="MFS"/>
    <property type="match status" value="1"/>
</dbReference>
<accession>A0A0D6ZZP2</accession>
<dbReference type="OrthoDB" id="2213137at2759"/>
<feature type="transmembrane region" description="Helical" evidence="3">
    <location>
        <begin position="47"/>
        <end position="67"/>
    </location>
</feature>
<evidence type="ECO:0000256" key="2">
    <source>
        <dbReference type="ARBA" id="ARBA00006727"/>
    </source>
</evidence>
<keyword evidence="6" id="KW-1185">Reference proteome</keyword>
<name>A0A0D6ZZP2_9AGAR</name>
<keyword evidence="3" id="KW-0472">Membrane</keyword>